<evidence type="ECO:0000259" key="3">
    <source>
        <dbReference type="Pfam" id="PF02826"/>
    </source>
</evidence>
<accession>A0A7W4K5K7</accession>
<keyword evidence="5" id="KW-1185">Reference proteome</keyword>
<keyword evidence="2" id="KW-0520">NAD</keyword>
<dbReference type="PANTHER" id="PTHR43333:SF1">
    <property type="entry name" value="D-ISOMER SPECIFIC 2-HYDROXYACID DEHYDROGENASE NAD-BINDING DOMAIN-CONTAINING PROTEIN"/>
    <property type="match status" value="1"/>
</dbReference>
<proteinExistence type="predicted"/>
<organism evidence="4 5">
    <name type="scientific">Gluconacetobacter tumulisoli</name>
    <dbReference type="NCBI Taxonomy" id="1286189"/>
    <lineage>
        <taxon>Bacteria</taxon>
        <taxon>Pseudomonadati</taxon>
        <taxon>Pseudomonadota</taxon>
        <taxon>Alphaproteobacteria</taxon>
        <taxon>Acetobacterales</taxon>
        <taxon>Acetobacteraceae</taxon>
        <taxon>Gluconacetobacter</taxon>
    </lineage>
</organism>
<dbReference type="GO" id="GO:0051287">
    <property type="term" value="F:NAD binding"/>
    <property type="evidence" value="ECO:0007669"/>
    <property type="project" value="InterPro"/>
</dbReference>
<dbReference type="InterPro" id="IPR036291">
    <property type="entry name" value="NAD(P)-bd_dom_sf"/>
</dbReference>
<dbReference type="EMBL" id="JABEQM010000002">
    <property type="protein sequence ID" value="MBB2200657.1"/>
    <property type="molecule type" value="Genomic_DNA"/>
</dbReference>
<keyword evidence="4" id="KW-0670">Pyruvate</keyword>
<feature type="domain" description="D-isomer specific 2-hydroxyacid dehydrogenase NAD-binding" evidence="3">
    <location>
        <begin position="105"/>
        <end position="279"/>
    </location>
</feature>
<evidence type="ECO:0000256" key="1">
    <source>
        <dbReference type="ARBA" id="ARBA00023002"/>
    </source>
</evidence>
<evidence type="ECO:0000313" key="4">
    <source>
        <dbReference type="EMBL" id="MBB2200657.1"/>
    </source>
</evidence>
<dbReference type="Proteomes" id="UP000578030">
    <property type="component" value="Unassembled WGS sequence"/>
</dbReference>
<evidence type="ECO:0000256" key="2">
    <source>
        <dbReference type="ARBA" id="ARBA00023027"/>
    </source>
</evidence>
<dbReference type="RefSeq" id="WP_182954510.1">
    <property type="nucleotide sequence ID" value="NZ_JABEQM010000002.1"/>
</dbReference>
<dbReference type="AlphaFoldDB" id="A0A7W4K5K7"/>
<dbReference type="GO" id="GO:0016491">
    <property type="term" value="F:oxidoreductase activity"/>
    <property type="evidence" value="ECO:0007669"/>
    <property type="project" value="UniProtKB-KW"/>
</dbReference>
<dbReference type="PANTHER" id="PTHR43333">
    <property type="entry name" value="2-HACID_DH_C DOMAIN-CONTAINING PROTEIN"/>
    <property type="match status" value="1"/>
</dbReference>
<reference evidence="4 5" key="1">
    <citation type="submission" date="2020-04" db="EMBL/GenBank/DDBJ databases">
        <title>Description of novel Gluconacetobacter.</title>
        <authorList>
            <person name="Sombolestani A."/>
        </authorList>
    </citation>
    <scope>NUCLEOTIDE SEQUENCE [LARGE SCALE GENOMIC DNA]</scope>
    <source>
        <strain evidence="4 5">LMG 27802</strain>
    </source>
</reference>
<keyword evidence="1" id="KW-0560">Oxidoreductase</keyword>
<evidence type="ECO:0000313" key="5">
    <source>
        <dbReference type="Proteomes" id="UP000578030"/>
    </source>
</evidence>
<dbReference type="CDD" id="cd12164">
    <property type="entry name" value="GDH_like_2"/>
    <property type="match status" value="1"/>
</dbReference>
<dbReference type="SUPFAM" id="SSF52283">
    <property type="entry name" value="Formate/glycerate dehydrogenase catalytic domain-like"/>
    <property type="match status" value="1"/>
</dbReference>
<dbReference type="InterPro" id="IPR006140">
    <property type="entry name" value="D-isomer_DH_NAD-bd"/>
</dbReference>
<dbReference type="SUPFAM" id="SSF51735">
    <property type="entry name" value="NAD(P)-binding Rossmann-fold domains"/>
    <property type="match status" value="1"/>
</dbReference>
<dbReference type="Pfam" id="PF02826">
    <property type="entry name" value="2-Hacid_dh_C"/>
    <property type="match status" value="1"/>
</dbReference>
<comment type="caution">
    <text evidence="4">The sequence shown here is derived from an EMBL/GenBank/DDBJ whole genome shotgun (WGS) entry which is preliminary data.</text>
</comment>
<protein>
    <submittedName>
        <fullName evidence="4">Glyoxylate/hydroxypyruvate reductase A</fullName>
    </submittedName>
</protein>
<dbReference type="Gene3D" id="3.40.50.720">
    <property type="entry name" value="NAD(P)-binding Rossmann-like Domain"/>
    <property type="match status" value="2"/>
</dbReference>
<gene>
    <name evidence="4" type="ORF">HLH28_03515</name>
</gene>
<name>A0A7W4K5K7_9PROT</name>
<sequence length="314" mass="34147">MVCLAVRAGGHQGFLEWRRLFADLDPGLRVVDWADPALDPATVDFALVWDPEPGRLARMSNLRAILSAAAGVDHITRDPHWPRDVPLIRMGGEETAVQMGDYVLWAVFSLLRDARTLAIGQQNATWRRAACAVRMSSDVTVGVMGLGNLGAHVARRLAGAGLRVAGWARSPRQMPGIACHAGPEELPAFLRSCDILVCLLPDTPQTRNCVNADMLSHLRRPAGLVNVGRGTLIVDGDVLRALDDGTLFGAVLDVFRDEPLPPASPFWSHPRVTVTPHVAAEASRSARARYVAAIIQAILKGEEVPLRYQPDRSY</sequence>